<protein>
    <submittedName>
        <fullName evidence="1">Alpha-methylacyl-CoA racemase</fullName>
        <ecNumber evidence="1">5.1.99.4</ecNumber>
    </submittedName>
</protein>
<accession>A0ABS4VW32</accession>
<proteinExistence type="predicted"/>
<dbReference type="Gene3D" id="3.30.1540.10">
    <property type="entry name" value="formyl-coa transferase, domain 3"/>
    <property type="match status" value="1"/>
</dbReference>
<dbReference type="InterPro" id="IPR023606">
    <property type="entry name" value="CoA-Trfase_III_dom_1_sf"/>
</dbReference>
<dbReference type="Proteomes" id="UP001519295">
    <property type="component" value="Unassembled WGS sequence"/>
</dbReference>
<dbReference type="PANTHER" id="PTHR48228">
    <property type="entry name" value="SUCCINYL-COA--D-CITRAMALATE COA-TRANSFERASE"/>
    <property type="match status" value="1"/>
</dbReference>
<evidence type="ECO:0000313" key="2">
    <source>
        <dbReference type="Proteomes" id="UP001519295"/>
    </source>
</evidence>
<sequence>MASEPPLAGVRVVEFLGIGPAPFASMMLADLGAEVLAVARPGTPRPAMADNRPVLELDLKSTDGAALAHRLAEAADVLVEGFRPGVLERAGLGPETLLEHNPRLVYARMTGWGQHGPLAPRAGHDLNYIALTGALHHASRDGAAPTPSANLLGDFGAGGMYLVTSVLAALLRRERTGRGETLDVAIVDGTTYLTAMLHEYRRRGTWSDVAGTNRLDTGAPFYDVYDCADGRHVAIGALEPQFFAELVTLLGLDAGWPARRDDPQTWPELRREIAAAVRTRTRDEWAAAATGTDACLSPVLDLAEAAGHPHLRARGVLAPQAAGWRPELPGLPRPEPTAPADILARWQIAGPTTTRPGTPAA</sequence>
<keyword evidence="1" id="KW-0413">Isomerase</keyword>
<evidence type="ECO:0000313" key="1">
    <source>
        <dbReference type="EMBL" id="MBP2367719.1"/>
    </source>
</evidence>
<dbReference type="Pfam" id="PF02515">
    <property type="entry name" value="CoA_transf_3"/>
    <property type="match status" value="1"/>
</dbReference>
<keyword evidence="2" id="KW-1185">Reference proteome</keyword>
<dbReference type="PANTHER" id="PTHR48228:SF5">
    <property type="entry name" value="ALPHA-METHYLACYL-COA RACEMASE"/>
    <property type="match status" value="1"/>
</dbReference>
<dbReference type="EMBL" id="JAGINU010000001">
    <property type="protein sequence ID" value="MBP2367719.1"/>
    <property type="molecule type" value="Genomic_DNA"/>
</dbReference>
<dbReference type="RefSeq" id="WP_210027878.1">
    <property type="nucleotide sequence ID" value="NZ_JAGINU010000001.1"/>
</dbReference>
<dbReference type="Gene3D" id="3.40.50.10540">
    <property type="entry name" value="Crotonobetainyl-coa:carnitine coa-transferase, domain 1"/>
    <property type="match status" value="1"/>
</dbReference>
<comment type="caution">
    <text evidence="1">The sequence shown here is derived from an EMBL/GenBank/DDBJ whole genome shotgun (WGS) entry which is preliminary data.</text>
</comment>
<gene>
    <name evidence="1" type="ORF">JOF36_003415</name>
</gene>
<dbReference type="InterPro" id="IPR050509">
    <property type="entry name" value="CoA-transferase_III"/>
</dbReference>
<dbReference type="SUPFAM" id="SSF89796">
    <property type="entry name" value="CoA-transferase family III (CaiB/BaiF)"/>
    <property type="match status" value="1"/>
</dbReference>
<name>A0ABS4VW32_9PSEU</name>
<dbReference type="InterPro" id="IPR003673">
    <property type="entry name" value="CoA-Trfase_fam_III"/>
</dbReference>
<organism evidence="1 2">
    <name type="scientific">Pseudonocardia parietis</name>
    <dbReference type="NCBI Taxonomy" id="570936"/>
    <lineage>
        <taxon>Bacteria</taxon>
        <taxon>Bacillati</taxon>
        <taxon>Actinomycetota</taxon>
        <taxon>Actinomycetes</taxon>
        <taxon>Pseudonocardiales</taxon>
        <taxon>Pseudonocardiaceae</taxon>
        <taxon>Pseudonocardia</taxon>
    </lineage>
</organism>
<dbReference type="InterPro" id="IPR044855">
    <property type="entry name" value="CoA-Trfase_III_dom3_sf"/>
</dbReference>
<dbReference type="EC" id="5.1.99.4" evidence="1"/>
<dbReference type="GO" id="GO:0008111">
    <property type="term" value="F:alpha-methylacyl-CoA racemase activity"/>
    <property type="evidence" value="ECO:0007669"/>
    <property type="project" value="UniProtKB-EC"/>
</dbReference>
<reference evidence="1 2" key="1">
    <citation type="submission" date="2021-03" db="EMBL/GenBank/DDBJ databases">
        <title>Sequencing the genomes of 1000 actinobacteria strains.</title>
        <authorList>
            <person name="Klenk H.-P."/>
        </authorList>
    </citation>
    <scope>NUCLEOTIDE SEQUENCE [LARGE SCALE GENOMIC DNA]</scope>
    <source>
        <strain evidence="1 2">DSM 45256</strain>
    </source>
</reference>